<dbReference type="RefSeq" id="WP_086077945.1">
    <property type="nucleotide sequence ID" value="NZ_CP021111.1"/>
</dbReference>
<dbReference type="KEGG" id="bgm:CAL15_07155"/>
<dbReference type="SUPFAM" id="SSF46785">
    <property type="entry name" value="Winged helix' DNA-binding domain"/>
    <property type="match status" value="1"/>
</dbReference>
<dbReference type="GO" id="GO:0003677">
    <property type="term" value="F:DNA binding"/>
    <property type="evidence" value="ECO:0007669"/>
    <property type="project" value="UniProtKB-KW"/>
</dbReference>
<dbReference type="Proteomes" id="UP000194161">
    <property type="component" value="Chromosome"/>
</dbReference>
<evidence type="ECO:0000313" key="5">
    <source>
        <dbReference type="EMBL" id="ARP94178.1"/>
    </source>
</evidence>
<evidence type="ECO:0000256" key="2">
    <source>
        <dbReference type="ARBA" id="ARBA00023125"/>
    </source>
</evidence>
<name>A0A1W6Z9V4_9BORD</name>
<dbReference type="InterPro" id="IPR036388">
    <property type="entry name" value="WH-like_DNA-bd_sf"/>
</dbReference>
<keyword evidence="1" id="KW-0805">Transcription regulation</keyword>
<keyword evidence="6" id="KW-1185">Reference proteome</keyword>
<dbReference type="AlphaFoldDB" id="A0A1W6Z9V4"/>
<dbReference type="PROSITE" id="PS50949">
    <property type="entry name" value="HTH_GNTR"/>
    <property type="match status" value="1"/>
</dbReference>
<dbReference type="InterPro" id="IPR011711">
    <property type="entry name" value="GntR_C"/>
</dbReference>
<dbReference type="InterPro" id="IPR008920">
    <property type="entry name" value="TF_FadR/GntR_C"/>
</dbReference>
<evidence type="ECO:0000256" key="3">
    <source>
        <dbReference type="ARBA" id="ARBA00023163"/>
    </source>
</evidence>
<dbReference type="STRING" id="463040.CAL15_07155"/>
<dbReference type="SMART" id="SM00345">
    <property type="entry name" value="HTH_GNTR"/>
    <property type="match status" value="1"/>
</dbReference>
<dbReference type="SMART" id="SM00895">
    <property type="entry name" value="FCD"/>
    <property type="match status" value="1"/>
</dbReference>
<dbReference type="Gene3D" id="1.20.120.530">
    <property type="entry name" value="GntR ligand-binding domain-like"/>
    <property type="match status" value="1"/>
</dbReference>
<gene>
    <name evidence="5" type="ORF">CAL15_07155</name>
</gene>
<evidence type="ECO:0000256" key="1">
    <source>
        <dbReference type="ARBA" id="ARBA00023015"/>
    </source>
</evidence>
<dbReference type="Pfam" id="PF00392">
    <property type="entry name" value="GntR"/>
    <property type="match status" value="1"/>
</dbReference>
<dbReference type="SUPFAM" id="SSF48008">
    <property type="entry name" value="GntR ligand-binding domain-like"/>
    <property type="match status" value="1"/>
</dbReference>
<dbReference type="OrthoDB" id="8631299at2"/>
<keyword evidence="3" id="KW-0804">Transcription</keyword>
<dbReference type="InterPro" id="IPR000524">
    <property type="entry name" value="Tscrpt_reg_HTH_GntR"/>
</dbReference>
<dbReference type="PANTHER" id="PTHR43537">
    <property type="entry name" value="TRANSCRIPTIONAL REGULATOR, GNTR FAMILY"/>
    <property type="match status" value="1"/>
</dbReference>
<keyword evidence="2" id="KW-0238">DNA-binding</keyword>
<protein>
    <submittedName>
        <fullName evidence="5">GntR family transcriptional regulator</fullName>
    </submittedName>
</protein>
<dbReference type="InterPro" id="IPR036390">
    <property type="entry name" value="WH_DNA-bd_sf"/>
</dbReference>
<organism evidence="5 6">
    <name type="scientific">Bordetella genomosp. 13</name>
    <dbReference type="NCBI Taxonomy" id="463040"/>
    <lineage>
        <taxon>Bacteria</taxon>
        <taxon>Pseudomonadati</taxon>
        <taxon>Pseudomonadota</taxon>
        <taxon>Betaproteobacteria</taxon>
        <taxon>Burkholderiales</taxon>
        <taxon>Alcaligenaceae</taxon>
        <taxon>Bordetella</taxon>
    </lineage>
</organism>
<evidence type="ECO:0000259" key="4">
    <source>
        <dbReference type="PROSITE" id="PS50949"/>
    </source>
</evidence>
<sequence>MASDSQLAYETLKHRILAGQYKPGTQLKEEPLAEAFGISRTPVRTALRRLVEDGLAVAESGKGVHVAAWTQWDIEEVFQLRLRLEPFSAQLAAERRSEQALKTLQQSNTRMHEAIQAGGPRMADLTQAANRVFHHTLLQASGSHRLQSILATMIDMPIVIRSFHLYTREEMQQSLSHHQDLTMAVQERDGALAHDIMQLHLTVTRRRLMKVRAANAEAAQED</sequence>
<reference evidence="5 6" key="1">
    <citation type="submission" date="2017-05" db="EMBL/GenBank/DDBJ databases">
        <title>Complete and WGS of Bordetella genogroups.</title>
        <authorList>
            <person name="Spilker T."/>
            <person name="LiPuma J."/>
        </authorList>
    </citation>
    <scope>NUCLEOTIDE SEQUENCE [LARGE SCALE GENOMIC DNA]</scope>
    <source>
        <strain evidence="5 6">AU7206</strain>
    </source>
</reference>
<feature type="domain" description="HTH gntR-type" evidence="4">
    <location>
        <begin position="2"/>
        <end position="69"/>
    </location>
</feature>
<dbReference type="EMBL" id="CP021111">
    <property type="protein sequence ID" value="ARP94178.1"/>
    <property type="molecule type" value="Genomic_DNA"/>
</dbReference>
<dbReference type="Pfam" id="PF07729">
    <property type="entry name" value="FCD"/>
    <property type="match status" value="1"/>
</dbReference>
<dbReference type="CDD" id="cd07377">
    <property type="entry name" value="WHTH_GntR"/>
    <property type="match status" value="1"/>
</dbReference>
<dbReference type="Gene3D" id="1.10.10.10">
    <property type="entry name" value="Winged helix-like DNA-binding domain superfamily/Winged helix DNA-binding domain"/>
    <property type="match status" value="1"/>
</dbReference>
<dbReference type="GO" id="GO:0003700">
    <property type="term" value="F:DNA-binding transcription factor activity"/>
    <property type="evidence" value="ECO:0007669"/>
    <property type="project" value="InterPro"/>
</dbReference>
<dbReference type="PANTHER" id="PTHR43537:SF5">
    <property type="entry name" value="UXU OPERON TRANSCRIPTIONAL REGULATOR"/>
    <property type="match status" value="1"/>
</dbReference>
<accession>A0A1W6Z9V4</accession>
<proteinExistence type="predicted"/>
<evidence type="ECO:0000313" key="6">
    <source>
        <dbReference type="Proteomes" id="UP000194161"/>
    </source>
</evidence>